<dbReference type="InterPro" id="IPR036259">
    <property type="entry name" value="MFS_trans_sf"/>
</dbReference>
<dbReference type="EMBL" id="CAJZBQ010000014">
    <property type="protein sequence ID" value="CAG9315744.1"/>
    <property type="molecule type" value="Genomic_DNA"/>
</dbReference>
<evidence type="ECO:0000256" key="10">
    <source>
        <dbReference type="ARBA" id="ARBA00044662"/>
    </source>
</evidence>
<evidence type="ECO:0000259" key="15">
    <source>
        <dbReference type="PROSITE" id="PS50850"/>
    </source>
</evidence>
<comment type="catalytic activity">
    <reaction evidence="11">
        <text>D-glucosamine(out) = D-glucosamine(in)</text>
        <dbReference type="Rhea" id="RHEA:78423"/>
        <dbReference type="ChEBI" id="CHEBI:58723"/>
    </reaction>
    <physiologicalReaction direction="left-to-right" evidence="11">
        <dbReference type="Rhea" id="RHEA:78424"/>
    </physiologicalReaction>
</comment>
<gene>
    <name evidence="16" type="ORF">BSTOLATCC_MIC14494</name>
</gene>
<comment type="caution">
    <text evidence="16">The sequence shown here is derived from an EMBL/GenBank/DDBJ whole genome shotgun (WGS) entry which is preliminary data.</text>
</comment>
<evidence type="ECO:0000256" key="14">
    <source>
        <dbReference type="SAM" id="Phobius"/>
    </source>
</evidence>
<evidence type="ECO:0000256" key="6">
    <source>
        <dbReference type="ARBA" id="ARBA00023136"/>
    </source>
</evidence>
<evidence type="ECO:0000256" key="8">
    <source>
        <dbReference type="ARBA" id="ARBA00044648"/>
    </source>
</evidence>
<keyword evidence="4 14" id="KW-0812">Transmembrane</keyword>
<feature type="transmembrane region" description="Helical" evidence="14">
    <location>
        <begin position="113"/>
        <end position="133"/>
    </location>
</feature>
<dbReference type="InterPro" id="IPR050360">
    <property type="entry name" value="MFS_Sugar_Transporters"/>
</dbReference>
<evidence type="ECO:0000256" key="12">
    <source>
        <dbReference type="ARBA" id="ARBA00044710"/>
    </source>
</evidence>
<keyword evidence="17" id="KW-1185">Reference proteome</keyword>
<comment type="subcellular location">
    <subcellularLocation>
        <location evidence="1">Membrane</location>
        <topology evidence="1">Multi-pass membrane protein</topology>
    </subcellularLocation>
</comment>
<dbReference type="GO" id="GO:0016020">
    <property type="term" value="C:membrane"/>
    <property type="evidence" value="ECO:0007669"/>
    <property type="project" value="UniProtKB-SubCell"/>
</dbReference>
<feature type="transmembrane region" description="Helical" evidence="14">
    <location>
        <begin position="89"/>
        <end position="107"/>
    </location>
</feature>
<feature type="domain" description="Major facilitator superfamily (MFS) profile" evidence="15">
    <location>
        <begin position="19"/>
        <end position="224"/>
    </location>
</feature>
<evidence type="ECO:0000313" key="17">
    <source>
        <dbReference type="Proteomes" id="UP001162131"/>
    </source>
</evidence>
<feature type="transmembrane region" description="Helical" evidence="14">
    <location>
        <begin position="179"/>
        <end position="203"/>
    </location>
</feature>
<evidence type="ECO:0000256" key="2">
    <source>
        <dbReference type="ARBA" id="ARBA00010992"/>
    </source>
</evidence>
<feature type="transmembrane region" description="Helical" evidence="14">
    <location>
        <begin position="145"/>
        <end position="167"/>
    </location>
</feature>
<comment type="catalytic activity">
    <reaction evidence="7">
        <text>D-galactose(in) = D-galactose(out)</text>
        <dbReference type="Rhea" id="RHEA:34915"/>
        <dbReference type="ChEBI" id="CHEBI:4139"/>
    </reaction>
    <physiologicalReaction direction="right-to-left" evidence="7">
        <dbReference type="Rhea" id="RHEA:34917"/>
    </physiologicalReaction>
</comment>
<comment type="catalytic activity">
    <reaction evidence="10">
        <text>D-mannose(out) = D-mannose(in)</text>
        <dbReference type="Rhea" id="RHEA:78391"/>
        <dbReference type="ChEBI" id="CHEBI:4208"/>
    </reaction>
    <physiologicalReaction direction="left-to-right" evidence="10">
        <dbReference type="Rhea" id="RHEA:78392"/>
    </physiologicalReaction>
</comment>
<evidence type="ECO:0000256" key="1">
    <source>
        <dbReference type="ARBA" id="ARBA00004141"/>
    </source>
</evidence>
<dbReference type="PANTHER" id="PTHR48022">
    <property type="entry name" value="PLASTIDIC GLUCOSE TRANSPORTER 4"/>
    <property type="match status" value="1"/>
</dbReference>
<evidence type="ECO:0000256" key="11">
    <source>
        <dbReference type="ARBA" id="ARBA00044668"/>
    </source>
</evidence>
<evidence type="ECO:0000256" key="13">
    <source>
        <dbReference type="ARBA" id="ARBA00044780"/>
    </source>
</evidence>
<comment type="subunit">
    <text evidence="3">Homodimer.</text>
</comment>
<organism evidence="16 17">
    <name type="scientific">Blepharisma stoltei</name>
    <dbReference type="NCBI Taxonomy" id="1481888"/>
    <lineage>
        <taxon>Eukaryota</taxon>
        <taxon>Sar</taxon>
        <taxon>Alveolata</taxon>
        <taxon>Ciliophora</taxon>
        <taxon>Postciliodesmatophora</taxon>
        <taxon>Heterotrichea</taxon>
        <taxon>Heterotrichida</taxon>
        <taxon>Blepharismidae</taxon>
        <taxon>Blepharisma</taxon>
    </lineage>
</organism>
<protein>
    <recommendedName>
        <fullName evidence="13">Hexose transporter 1</fullName>
    </recommendedName>
</protein>
<dbReference type="PROSITE" id="PS00216">
    <property type="entry name" value="SUGAR_TRANSPORT_1"/>
    <property type="match status" value="1"/>
</dbReference>
<dbReference type="Pfam" id="PF00083">
    <property type="entry name" value="Sugar_tr"/>
    <property type="match status" value="1"/>
</dbReference>
<evidence type="ECO:0000313" key="16">
    <source>
        <dbReference type="EMBL" id="CAG9315744.1"/>
    </source>
</evidence>
<evidence type="ECO:0000256" key="9">
    <source>
        <dbReference type="ARBA" id="ARBA00044656"/>
    </source>
</evidence>
<feature type="transmembrane region" description="Helical" evidence="14">
    <location>
        <begin position="56"/>
        <end position="77"/>
    </location>
</feature>
<evidence type="ECO:0000256" key="7">
    <source>
        <dbReference type="ARBA" id="ARBA00044637"/>
    </source>
</evidence>
<dbReference type="InterPro" id="IPR005829">
    <property type="entry name" value="Sugar_transporter_CS"/>
</dbReference>
<evidence type="ECO:0000256" key="4">
    <source>
        <dbReference type="ARBA" id="ARBA00022692"/>
    </source>
</evidence>
<sequence>MKENLLDGQEYELKKVIGISFTASIGSFLFGYNIGVFNSMQPNVSASLDWGGDEKLYISIISTLMPFGALFGAIYGGQAAEKLGRRKSMIFSDILVIIGSLIFIFPSTTTLGVGRFFTGFTSGMFSVICPVYISEFSPTKISGKIGSLVQIMINLGVLFAFAIALLLPTEDFDKNSFNWWWLFMLSLQGLFALLQLLLFFVWLRHETPYWLLKFNKNEEALKSL</sequence>
<comment type="catalytic activity">
    <reaction evidence="8">
        <text>D-glucose(out) = D-glucose(in)</text>
        <dbReference type="Rhea" id="RHEA:60376"/>
        <dbReference type="ChEBI" id="CHEBI:4167"/>
    </reaction>
    <physiologicalReaction direction="left-to-right" evidence="8">
        <dbReference type="Rhea" id="RHEA:60377"/>
    </physiologicalReaction>
</comment>
<reference evidence="16" key="1">
    <citation type="submission" date="2021-09" db="EMBL/GenBank/DDBJ databases">
        <authorList>
            <consortium name="AG Swart"/>
            <person name="Singh M."/>
            <person name="Singh A."/>
            <person name="Seah K."/>
            <person name="Emmerich C."/>
        </authorList>
    </citation>
    <scope>NUCLEOTIDE SEQUENCE</scope>
    <source>
        <strain evidence="16">ATCC30299</strain>
    </source>
</reference>
<proteinExistence type="inferred from homology"/>
<name>A0AAU9J4Z5_9CILI</name>
<dbReference type="SUPFAM" id="SSF103473">
    <property type="entry name" value="MFS general substrate transporter"/>
    <property type="match status" value="1"/>
</dbReference>
<dbReference type="InterPro" id="IPR003663">
    <property type="entry name" value="Sugar/inositol_transpt"/>
</dbReference>
<dbReference type="GO" id="GO:0005351">
    <property type="term" value="F:carbohydrate:proton symporter activity"/>
    <property type="evidence" value="ECO:0007669"/>
    <property type="project" value="TreeGrafter"/>
</dbReference>
<keyword evidence="6 14" id="KW-0472">Membrane</keyword>
<accession>A0AAU9J4Z5</accession>
<feature type="transmembrane region" description="Helical" evidence="14">
    <location>
        <begin position="16"/>
        <end position="36"/>
    </location>
</feature>
<dbReference type="AlphaFoldDB" id="A0AAU9J4Z5"/>
<comment type="catalytic activity">
    <reaction evidence="9">
        <text>D-xylose(out) = D-xylose(in)</text>
        <dbReference type="Rhea" id="RHEA:78427"/>
        <dbReference type="ChEBI" id="CHEBI:53455"/>
    </reaction>
    <physiologicalReaction direction="left-to-right" evidence="9">
        <dbReference type="Rhea" id="RHEA:78428"/>
    </physiologicalReaction>
</comment>
<evidence type="ECO:0000256" key="5">
    <source>
        <dbReference type="ARBA" id="ARBA00022989"/>
    </source>
</evidence>
<comment type="catalytic activity">
    <reaction evidence="12">
        <text>D-fructose(out) = D-fructose(in)</text>
        <dbReference type="Rhea" id="RHEA:60372"/>
        <dbReference type="ChEBI" id="CHEBI:37721"/>
    </reaction>
    <physiologicalReaction direction="left-to-right" evidence="12">
        <dbReference type="Rhea" id="RHEA:60373"/>
    </physiologicalReaction>
</comment>
<comment type="similarity">
    <text evidence="2">Belongs to the major facilitator superfamily. Sugar transporter (TC 2.A.1.1) family.</text>
</comment>
<evidence type="ECO:0000256" key="3">
    <source>
        <dbReference type="ARBA" id="ARBA00011738"/>
    </source>
</evidence>
<dbReference type="Gene3D" id="1.20.1250.20">
    <property type="entry name" value="MFS general substrate transporter like domains"/>
    <property type="match status" value="1"/>
</dbReference>
<dbReference type="PROSITE" id="PS50850">
    <property type="entry name" value="MFS"/>
    <property type="match status" value="1"/>
</dbReference>
<keyword evidence="5 14" id="KW-1133">Transmembrane helix</keyword>
<dbReference type="PRINTS" id="PR00171">
    <property type="entry name" value="SUGRTRNSPORT"/>
</dbReference>
<dbReference type="Proteomes" id="UP001162131">
    <property type="component" value="Unassembled WGS sequence"/>
</dbReference>
<dbReference type="PANTHER" id="PTHR48022:SF2">
    <property type="entry name" value="PLASTIDIC GLUCOSE TRANSPORTER 4"/>
    <property type="match status" value="1"/>
</dbReference>
<dbReference type="InterPro" id="IPR020846">
    <property type="entry name" value="MFS_dom"/>
</dbReference>
<dbReference type="InterPro" id="IPR005828">
    <property type="entry name" value="MFS_sugar_transport-like"/>
</dbReference>